<evidence type="ECO:0000313" key="2">
    <source>
        <dbReference type="EMBL" id="KAF7279391.1"/>
    </source>
</evidence>
<dbReference type="EMBL" id="JAACXV010000365">
    <property type="protein sequence ID" value="KAF7279391.1"/>
    <property type="molecule type" value="Genomic_DNA"/>
</dbReference>
<name>A0A834MEY0_RHYFE</name>
<evidence type="ECO:0000256" key="1">
    <source>
        <dbReference type="SAM" id="MobiDB-lite"/>
    </source>
</evidence>
<dbReference type="Proteomes" id="UP000625711">
    <property type="component" value="Unassembled WGS sequence"/>
</dbReference>
<comment type="caution">
    <text evidence="2">The sequence shown here is derived from an EMBL/GenBank/DDBJ whole genome shotgun (WGS) entry which is preliminary data.</text>
</comment>
<evidence type="ECO:0000313" key="3">
    <source>
        <dbReference type="Proteomes" id="UP000625711"/>
    </source>
</evidence>
<accession>A0A834MEY0</accession>
<feature type="compositionally biased region" description="Basic and acidic residues" evidence="1">
    <location>
        <begin position="26"/>
        <end position="42"/>
    </location>
</feature>
<sequence length="111" mass="12328">MKSAHNLRSRQSKNAAKQLQSMADADPPRSTHELTVRGDPHPGRRPGGVPLNPVAGPGAISVRVRRYHSIQNVLGWGFENRSSENRNSILLSRTSTSQKELNLMNMLDDLF</sequence>
<proteinExistence type="predicted"/>
<keyword evidence="3" id="KW-1185">Reference proteome</keyword>
<reference evidence="2" key="1">
    <citation type="submission" date="2020-08" db="EMBL/GenBank/DDBJ databases">
        <title>Genome sequencing and assembly of the red palm weevil Rhynchophorus ferrugineus.</title>
        <authorList>
            <person name="Dias G.B."/>
            <person name="Bergman C.M."/>
            <person name="Manee M."/>
        </authorList>
    </citation>
    <scope>NUCLEOTIDE SEQUENCE</scope>
    <source>
        <strain evidence="2">AA-2017</strain>
        <tissue evidence="2">Whole larva</tissue>
    </source>
</reference>
<feature type="region of interest" description="Disordered" evidence="1">
    <location>
        <begin position="1"/>
        <end position="57"/>
    </location>
</feature>
<feature type="compositionally biased region" description="Polar residues" evidence="1">
    <location>
        <begin position="12"/>
        <end position="21"/>
    </location>
</feature>
<organism evidence="2 3">
    <name type="scientific">Rhynchophorus ferrugineus</name>
    <name type="common">Red palm weevil</name>
    <name type="synonym">Curculio ferrugineus</name>
    <dbReference type="NCBI Taxonomy" id="354439"/>
    <lineage>
        <taxon>Eukaryota</taxon>
        <taxon>Metazoa</taxon>
        <taxon>Ecdysozoa</taxon>
        <taxon>Arthropoda</taxon>
        <taxon>Hexapoda</taxon>
        <taxon>Insecta</taxon>
        <taxon>Pterygota</taxon>
        <taxon>Neoptera</taxon>
        <taxon>Endopterygota</taxon>
        <taxon>Coleoptera</taxon>
        <taxon>Polyphaga</taxon>
        <taxon>Cucujiformia</taxon>
        <taxon>Curculionidae</taxon>
        <taxon>Dryophthorinae</taxon>
        <taxon>Rhynchophorus</taxon>
    </lineage>
</organism>
<protein>
    <submittedName>
        <fullName evidence="2">Uncharacterized protein</fullName>
    </submittedName>
</protein>
<feature type="compositionally biased region" description="Basic residues" evidence="1">
    <location>
        <begin position="1"/>
        <end position="11"/>
    </location>
</feature>
<dbReference type="AlphaFoldDB" id="A0A834MEY0"/>
<gene>
    <name evidence="2" type="ORF">GWI33_007333</name>
</gene>